<reference evidence="1 2" key="1">
    <citation type="submission" date="2020-07" db="EMBL/GenBank/DDBJ databases">
        <title>Complete Genome Sequence of an acetic acid bacterium, Acetobacter aceti JCM20276.</title>
        <authorList>
            <person name="Hirose Y."/>
            <person name="Mihara H."/>
        </authorList>
    </citation>
    <scope>NUCLEOTIDE SEQUENCE [LARGE SCALE GENOMIC DNA]</scope>
    <source>
        <strain evidence="1 2">JCM20276</strain>
    </source>
</reference>
<dbReference type="RefSeq" id="WP_185229869.1">
    <property type="nucleotide sequence ID" value="NZ_AP023326.1"/>
</dbReference>
<dbReference type="EMBL" id="AP023326">
    <property type="protein sequence ID" value="BCI68090.1"/>
    <property type="molecule type" value="Genomic_DNA"/>
</dbReference>
<organism evidence="1 2">
    <name type="scientific">Acetobacter aceti</name>
    <dbReference type="NCBI Taxonomy" id="435"/>
    <lineage>
        <taxon>Bacteria</taxon>
        <taxon>Pseudomonadati</taxon>
        <taxon>Pseudomonadota</taxon>
        <taxon>Alphaproteobacteria</taxon>
        <taxon>Acetobacterales</taxon>
        <taxon>Acetobacteraceae</taxon>
        <taxon>Acetobacter</taxon>
        <taxon>Acetobacter subgen. Acetobacter</taxon>
    </lineage>
</organism>
<sequence length="65" mass="6622">MTDEAPASAPAVTSAPVRASSPAAYAYRVVRPGYGHPIGAELSASEVAAAHQRGNLDTFAVRVKG</sequence>
<dbReference type="AlphaFoldDB" id="A0A6S6PM14"/>
<proteinExistence type="predicted"/>
<gene>
    <name evidence="1" type="ORF">AAJCM20276_27140</name>
</gene>
<evidence type="ECO:0000313" key="1">
    <source>
        <dbReference type="EMBL" id="BCI68090.1"/>
    </source>
</evidence>
<name>A0A6S6PM14_ACEAC</name>
<accession>A0A6S6PM14</accession>
<dbReference type="Proteomes" id="UP000515220">
    <property type="component" value="Chromosome"/>
</dbReference>
<evidence type="ECO:0000313" key="2">
    <source>
        <dbReference type="Proteomes" id="UP000515220"/>
    </source>
</evidence>
<protein>
    <submittedName>
        <fullName evidence="1">Uncharacterized protein</fullName>
    </submittedName>
</protein>